<dbReference type="GO" id="GO:0016787">
    <property type="term" value="F:hydrolase activity"/>
    <property type="evidence" value="ECO:0007669"/>
    <property type="project" value="UniProtKB-KW"/>
</dbReference>
<dbReference type="InterPro" id="IPR029055">
    <property type="entry name" value="Ntn_hydrolases_N"/>
</dbReference>
<dbReference type="RefSeq" id="WP_150384927.1">
    <property type="nucleotide sequence ID" value="NZ_BAAAFS010000002.1"/>
</dbReference>
<feature type="chain" id="PRO_5024371797" evidence="3">
    <location>
        <begin position="27"/>
        <end position="372"/>
    </location>
</feature>
<evidence type="ECO:0000313" key="5">
    <source>
        <dbReference type="EMBL" id="KAA8715548.1"/>
    </source>
</evidence>
<proteinExistence type="inferred from homology"/>
<dbReference type="InterPro" id="IPR029132">
    <property type="entry name" value="CBAH/NAAA_C"/>
</dbReference>
<keyword evidence="2 5" id="KW-0378">Hydrolase</keyword>
<dbReference type="InterPro" id="IPR052193">
    <property type="entry name" value="Peptidase_C59"/>
</dbReference>
<dbReference type="AlphaFoldDB" id="A0A5M9R5H8"/>
<dbReference type="Proteomes" id="UP000322181">
    <property type="component" value="Unassembled WGS sequence"/>
</dbReference>
<organism evidence="5 6">
    <name type="scientific">Morganella psychrotolerans</name>
    <dbReference type="NCBI Taxonomy" id="368603"/>
    <lineage>
        <taxon>Bacteria</taxon>
        <taxon>Pseudomonadati</taxon>
        <taxon>Pseudomonadota</taxon>
        <taxon>Gammaproteobacteria</taxon>
        <taxon>Enterobacterales</taxon>
        <taxon>Morganellaceae</taxon>
        <taxon>Morganella</taxon>
    </lineage>
</organism>
<accession>A0A5M9R5H8</accession>
<feature type="signal peptide" evidence="3">
    <location>
        <begin position="1"/>
        <end position="26"/>
    </location>
</feature>
<dbReference type="SUPFAM" id="SSF56235">
    <property type="entry name" value="N-terminal nucleophile aminohydrolases (Ntn hydrolases)"/>
    <property type="match status" value="1"/>
</dbReference>
<evidence type="ECO:0000256" key="3">
    <source>
        <dbReference type="SAM" id="SignalP"/>
    </source>
</evidence>
<dbReference type="Pfam" id="PF02275">
    <property type="entry name" value="CBAH"/>
    <property type="match status" value="1"/>
</dbReference>
<name>A0A5M9R5H8_9GAMM</name>
<sequence length="372" mass="41694">MNITAKSFFLPALLSAAFMIPNASDACTRFIYHGNDNLHMTARSMDWSKPAGTNLWIFPRGMHRQGTPGKQGLQWASRYGSVITSAYDMATIDGMNEKGLTANLLWLTESVYPEYHKKKKVMPVSVWTQYVLDNFATVKEAVEELRKEKFIVVTDKEPGRDRLVNVHLSISDAAGNSAIIEYIDGELAIHEGPDTDVMTNSPVFNEQLALNRYWEEADGRAVLPGSRRSTDRFVRAKFYSDRIPVNLAPDEAIAAVLSVIRNTSSPYRSAMTPHTTASGEIDGQSSTRWRSVADHRHNRYFFDAVMAPSVIWMDLNEIDFSAKTGVVKKLDLGDNQQHLFAGNVTNEFVESDPFEFTSTENKSALYFGNGKE</sequence>
<gene>
    <name evidence="5" type="ORF">F4V73_11330</name>
</gene>
<comment type="similarity">
    <text evidence="1">Belongs to the peptidase C59 family.</text>
</comment>
<dbReference type="EMBL" id="VXKB01000002">
    <property type="protein sequence ID" value="KAA8715548.1"/>
    <property type="molecule type" value="Genomic_DNA"/>
</dbReference>
<evidence type="ECO:0000256" key="2">
    <source>
        <dbReference type="ARBA" id="ARBA00022801"/>
    </source>
</evidence>
<dbReference type="PANTHER" id="PTHR35527">
    <property type="entry name" value="CHOLOYLGLYCINE HYDROLASE"/>
    <property type="match status" value="1"/>
</dbReference>
<protein>
    <submittedName>
        <fullName evidence="5">Linear amide C-N hydrolase</fullName>
    </submittedName>
</protein>
<evidence type="ECO:0000313" key="6">
    <source>
        <dbReference type="Proteomes" id="UP000322181"/>
    </source>
</evidence>
<feature type="domain" description="Choloylglycine hydrolase/NAAA C-terminal" evidence="4">
    <location>
        <begin position="27"/>
        <end position="320"/>
    </location>
</feature>
<dbReference type="Gene3D" id="3.60.60.10">
    <property type="entry name" value="Penicillin V Acylase, Chain A"/>
    <property type="match status" value="1"/>
</dbReference>
<comment type="caution">
    <text evidence="5">The sequence shown here is derived from an EMBL/GenBank/DDBJ whole genome shotgun (WGS) entry which is preliminary data.</text>
</comment>
<dbReference type="PANTHER" id="PTHR35527:SF2">
    <property type="entry name" value="HYDROLASE"/>
    <property type="match status" value="1"/>
</dbReference>
<reference evidence="5 6" key="1">
    <citation type="submission" date="2019-09" db="EMBL/GenBank/DDBJ databases">
        <title>Draft genome sequence of various Type strains from the CCUG.</title>
        <authorList>
            <person name="Pineiro-Iglesias B."/>
            <person name="Tunovic T."/>
            <person name="Unosson C."/>
            <person name="Inganas E."/>
            <person name="Ohlen M."/>
            <person name="Cardew S."/>
            <person name="Jensie-Markopoulos S."/>
            <person name="Salva-Serra F."/>
            <person name="Jaen-Luchoro D."/>
            <person name="Karlsson R."/>
            <person name="Svensson-Stadler L."/>
            <person name="Chun J."/>
            <person name="Moore E."/>
        </authorList>
    </citation>
    <scope>NUCLEOTIDE SEQUENCE [LARGE SCALE GENOMIC DNA]</scope>
    <source>
        <strain evidence="5 6">CCUG 53682T</strain>
    </source>
</reference>
<evidence type="ECO:0000259" key="4">
    <source>
        <dbReference type="Pfam" id="PF02275"/>
    </source>
</evidence>
<keyword evidence="3" id="KW-0732">Signal</keyword>
<dbReference type="CDD" id="cd01902">
    <property type="entry name" value="Ntn_CGH"/>
    <property type="match status" value="1"/>
</dbReference>
<evidence type="ECO:0000256" key="1">
    <source>
        <dbReference type="ARBA" id="ARBA00006625"/>
    </source>
</evidence>